<protein>
    <recommendedName>
        <fullName evidence="4">Multipass membrane protein</fullName>
    </recommendedName>
</protein>
<evidence type="ECO:0000313" key="2">
    <source>
        <dbReference type="EMBL" id="MEF3317705.1"/>
    </source>
</evidence>
<gene>
    <name evidence="2" type="ORF">PV361_03180</name>
</gene>
<feature type="transmembrane region" description="Helical" evidence="1">
    <location>
        <begin position="77"/>
        <end position="100"/>
    </location>
</feature>
<evidence type="ECO:0000256" key="1">
    <source>
        <dbReference type="SAM" id="Phobius"/>
    </source>
</evidence>
<keyword evidence="1" id="KW-0812">Transmembrane</keyword>
<dbReference type="EMBL" id="JARBCY010000022">
    <property type="protein sequence ID" value="MEF3317705.1"/>
    <property type="molecule type" value="Genomic_DNA"/>
</dbReference>
<organism evidence="2 3">
    <name type="scientific">Peptoniphilus grossensis</name>
    <dbReference type="NCBI Taxonomy" id="1465756"/>
    <lineage>
        <taxon>Bacteria</taxon>
        <taxon>Bacillati</taxon>
        <taxon>Bacillota</taxon>
        <taxon>Tissierellia</taxon>
        <taxon>Tissierellales</taxon>
        <taxon>Peptoniphilaceae</taxon>
        <taxon>Peptoniphilus</taxon>
    </lineage>
</organism>
<keyword evidence="1" id="KW-0472">Membrane</keyword>
<sequence length="131" mass="15226">MTKKLKREDRLKKFYLKFKQNKLYYGVMILIILLGVLFFPTGNIIFEVFSKGPFIAGPYIMLTLMFFAFAFYKNIYLYLFVIGLFIISSFISFVGIAMGSTNGDELLLFFLPVVILLVINICVALFTYKYK</sequence>
<feature type="transmembrane region" description="Helical" evidence="1">
    <location>
        <begin position="52"/>
        <end position="72"/>
    </location>
</feature>
<keyword evidence="3" id="KW-1185">Reference proteome</keyword>
<reference evidence="2 3" key="1">
    <citation type="submission" date="2022-11" db="EMBL/GenBank/DDBJ databases">
        <title>The First Case of Preauricular Fistular Abscess Caused by Peptoniphilus grossensis.</title>
        <authorList>
            <person name="Byun J.-H."/>
        </authorList>
    </citation>
    <scope>NUCLEOTIDE SEQUENCE [LARGE SCALE GENOMIC DNA]</scope>
    <source>
        <strain evidence="2 3">GYB008</strain>
    </source>
</reference>
<dbReference type="RefSeq" id="WP_332086952.1">
    <property type="nucleotide sequence ID" value="NZ_JARBCY010000022.1"/>
</dbReference>
<feature type="transmembrane region" description="Helical" evidence="1">
    <location>
        <begin position="23"/>
        <end position="46"/>
    </location>
</feature>
<evidence type="ECO:0000313" key="3">
    <source>
        <dbReference type="Proteomes" id="UP001328425"/>
    </source>
</evidence>
<name>A0ABU7X9P3_9FIRM</name>
<proteinExistence type="predicted"/>
<comment type="caution">
    <text evidence="2">The sequence shown here is derived from an EMBL/GenBank/DDBJ whole genome shotgun (WGS) entry which is preliminary data.</text>
</comment>
<evidence type="ECO:0008006" key="4">
    <source>
        <dbReference type="Google" id="ProtNLM"/>
    </source>
</evidence>
<dbReference type="Proteomes" id="UP001328425">
    <property type="component" value="Unassembled WGS sequence"/>
</dbReference>
<feature type="transmembrane region" description="Helical" evidence="1">
    <location>
        <begin position="106"/>
        <end position="128"/>
    </location>
</feature>
<accession>A0ABU7X9P3</accession>
<keyword evidence="1" id="KW-1133">Transmembrane helix</keyword>